<keyword evidence="17" id="KW-1185">Reference proteome</keyword>
<dbReference type="GO" id="GO:0035485">
    <property type="term" value="F:adenine/guanine mispair binding"/>
    <property type="evidence" value="ECO:0007669"/>
    <property type="project" value="TreeGrafter"/>
</dbReference>
<dbReference type="SMART" id="SM00478">
    <property type="entry name" value="ENDO3c"/>
    <property type="match status" value="1"/>
</dbReference>
<keyword evidence="7" id="KW-0479">Metal-binding</keyword>
<comment type="cofactor">
    <cofactor evidence="14">
        <name>[4Fe-4S] cluster</name>
        <dbReference type="ChEBI" id="CHEBI:49883"/>
    </cofactor>
    <text evidence="14">Binds 1 [4Fe-4S] cluster.</text>
</comment>
<evidence type="ECO:0000256" key="11">
    <source>
        <dbReference type="ARBA" id="ARBA00023014"/>
    </source>
</evidence>
<dbReference type="STRING" id="313596.RB2501_08070"/>
<dbReference type="SUPFAM" id="SSF55811">
    <property type="entry name" value="Nudix"/>
    <property type="match status" value="1"/>
</dbReference>
<dbReference type="InterPro" id="IPR029119">
    <property type="entry name" value="MutY_C"/>
</dbReference>
<dbReference type="Pfam" id="PF00633">
    <property type="entry name" value="HHH"/>
    <property type="match status" value="1"/>
</dbReference>
<keyword evidence="8 14" id="KW-0227">DNA damage</keyword>
<dbReference type="GO" id="GO:0032357">
    <property type="term" value="F:oxidized purine DNA binding"/>
    <property type="evidence" value="ECO:0007669"/>
    <property type="project" value="TreeGrafter"/>
</dbReference>
<dbReference type="Pfam" id="PF14815">
    <property type="entry name" value="NUDIX_4"/>
    <property type="match status" value="1"/>
</dbReference>
<dbReference type="CDD" id="cd03431">
    <property type="entry name" value="NUDIX_DNA_Glycosylase_C-MutY"/>
    <property type="match status" value="1"/>
</dbReference>
<keyword evidence="6" id="KW-0004">4Fe-4S</keyword>
<dbReference type="GO" id="GO:0006298">
    <property type="term" value="P:mismatch repair"/>
    <property type="evidence" value="ECO:0007669"/>
    <property type="project" value="TreeGrafter"/>
</dbReference>
<sequence>MQASLKHPNFTSAILEWYRIHQRDLPWRGSRDPYAVWLSEIIMQQTRVAQGTPYYRRFLERFPEVSDLATASEEEVLKLWQGLGYYSRARNLHAAARKVAFEWGGKFPESYKGLLELPGVGPYTAAAIASICFELPHPVVDGNVFRVLSRYFDVDIPVDTGPGRRHFDQLAREVMDPGQIGRYNQALMEFGALQCVPANPDCASCPLVQSCGAHAAGTIGQRPVKQGKTRIRKRYFHYVMPIGPDLQTLLIRRGGPGIWQGLYEFPLLEQEADPTPAEIGALITTHCGTRTTIGTITRFNDAPRVHKLSHQHLYTTFWLARAEGLPEGALPLSEAEELPVPVLIAEFMDTVKNSYF</sequence>
<evidence type="ECO:0000256" key="7">
    <source>
        <dbReference type="ARBA" id="ARBA00022723"/>
    </source>
</evidence>
<gene>
    <name evidence="16" type="ordered locus">RB2501_08070</name>
</gene>
<dbReference type="AlphaFoldDB" id="A4CIT4"/>
<dbReference type="Gene3D" id="3.90.79.10">
    <property type="entry name" value="Nucleoside Triphosphate Pyrophosphohydrolase"/>
    <property type="match status" value="1"/>
</dbReference>
<dbReference type="GO" id="GO:0034039">
    <property type="term" value="F:8-oxo-7,8-dihydroguanine DNA N-glycosylase activity"/>
    <property type="evidence" value="ECO:0007669"/>
    <property type="project" value="TreeGrafter"/>
</dbReference>
<evidence type="ECO:0000256" key="8">
    <source>
        <dbReference type="ARBA" id="ARBA00022763"/>
    </source>
</evidence>
<protein>
    <recommendedName>
        <fullName evidence="5 14">Adenine DNA glycosylase</fullName>
        <ecNumber evidence="4 14">3.2.2.31</ecNumber>
    </recommendedName>
</protein>
<evidence type="ECO:0000256" key="2">
    <source>
        <dbReference type="ARBA" id="ARBA00002933"/>
    </source>
</evidence>
<reference evidence="16 17" key="1">
    <citation type="journal article" date="2009" name="J. Bacteriol.">
        <title>Complete genome sequence of Robiginitalea biformata HTCC2501.</title>
        <authorList>
            <person name="Oh H.M."/>
            <person name="Giovannoni S.J."/>
            <person name="Lee K."/>
            <person name="Ferriera S."/>
            <person name="Johnson J."/>
            <person name="Cho J.C."/>
        </authorList>
    </citation>
    <scope>NUCLEOTIDE SEQUENCE [LARGE SCALE GENOMIC DNA]</scope>
    <source>
        <strain evidence="17">ATCC BAA-864 / HTCC2501 / KCTC 12146</strain>
    </source>
</reference>
<evidence type="ECO:0000256" key="9">
    <source>
        <dbReference type="ARBA" id="ARBA00022801"/>
    </source>
</evidence>
<dbReference type="InterPro" id="IPR005760">
    <property type="entry name" value="A/G_AdeGlyc_MutY"/>
</dbReference>
<dbReference type="Gene3D" id="1.10.1670.10">
    <property type="entry name" value="Helix-hairpin-Helix base-excision DNA repair enzymes (C-terminal)"/>
    <property type="match status" value="1"/>
</dbReference>
<dbReference type="KEGG" id="rbi:RB2501_08070"/>
<evidence type="ECO:0000256" key="5">
    <source>
        <dbReference type="ARBA" id="ARBA00022023"/>
    </source>
</evidence>
<dbReference type="GO" id="GO:0051539">
    <property type="term" value="F:4 iron, 4 sulfur cluster binding"/>
    <property type="evidence" value="ECO:0007669"/>
    <property type="project" value="UniProtKB-UniRule"/>
</dbReference>
<evidence type="ECO:0000256" key="3">
    <source>
        <dbReference type="ARBA" id="ARBA00008343"/>
    </source>
</evidence>
<dbReference type="InterPro" id="IPR023170">
    <property type="entry name" value="HhH_base_excis_C"/>
</dbReference>
<dbReference type="InterPro" id="IPR044298">
    <property type="entry name" value="MIG/MutY"/>
</dbReference>
<dbReference type="PANTHER" id="PTHR42944:SF1">
    <property type="entry name" value="ADENINE DNA GLYCOSYLASE"/>
    <property type="match status" value="1"/>
</dbReference>
<evidence type="ECO:0000256" key="1">
    <source>
        <dbReference type="ARBA" id="ARBA00000843"/>
    </source>
</evidence>
<dbReference type="Gene3D" id="1.10.340.30">
    <property type="entry name" value="Hypothetical protein, domain 2"/>
    <property type="match status" value="1"/>
</dbReference>
<dbReference type="GO" id="GO:0006284">
    <property type="term" value="P:base-excision repair"/>
    <property type="evidence" value="ECO:0007669"/>
    <property type="project" value="UniProtKB-UniRule"/>
</dbReference>
<dbReference type="EC" id="3.2.2.31" evidence="4 14"/>
<keyword evidence="9" id="KW-0378">Hydrolase</keyword>
<proteinExistence type="inferred from homology"/>
<keyword evidence="10 14" id="KW-0408">Iron</keyword>
<dbReference type="PANTHER" id="PTHR42944">
    <property type="entry name" value="ADENINE DNA GLYCOSYLASE"/>
    <property type="match status" value="1"/>
</dbReference>
<comment type="similarity">
    <text evidence="3 14">Belongs to the Nth/MutY family.</text>
</comment>
<dbReference type="InterPro" id="IPR011257">
    <property type="entry name" value="DNA_glycosylase"/>
</dbReference>
<keyword evidence="13 14" id="KW-0326">Glycosidase</keyword>
<evidence type="ECO:0000256" key="12">
    <source>
        <dbReference type="ARBA" id="ARBA00023204"/>
    </source>
</evidence>
<organism evidence="16 17">
    <name type="scientific">Robiginitalea biformata (strain ATCC BAA-864 / DSM 15991 / KCTC 12146 / HTCC2501)</name>
    <dbReference type="NCBI Taxonomy" id="313596"/>
    <lineage>
        <taxon>Bacteria</taxon>
        <taxon>Pseudomonadati</taxon>
        <taxon>Bacteroidota</taxon>
        <taxon>Flavobacteriia</taxon>
        <taxon>Flavobacteriales</taxon>
        <taxon>Flavobacteriaceae</taxon>
        <taxon>Robiginitalea</taxon>
    </lineage>
</organism>
<dbReference type="eggNOG" id="COG1194">
    <property type="taxonomic scope" value="Bacteria"/>
</dbReference>
<dbReference type="InterPro" id="IPR003265">
    <property type="entry name" value="HhH-GPD_domain"/>
</dbReference>
<evidence type="ECO:0000256" key="4">
    <source>
        <dbReference type="ARBA" id="ARBA00012045"/>
    </source>
</evidence>
<dbReference type="InterPro" id="IPR015797">
    <property type="entry name" value="NUDIX_hydrolase-like_dom_sf"/>
</dbReference>
<evidence type="ECO:0000259" key="15">
    <source>
        <dbReference type="SMART" id="SM00478"/>
    </source>
</evidence>
<keyword evidence="12" id="KW-0234">DNA repair</keyword>
<dbReference type="RefSeq" id="WP_015753598.1">
    <property type="nucleotide sequence ID" value="NC_013222.1"/>
</dbReference>
<dbReference type="EMBL" id="CP001712">
    <property type="protein sequence ID" value="EAR16842.1"/>
    <property type="molecule type" value="Genomic_DNA"/>
</dbReference>
<dbReference type="InterPro" id="IPR000445">
    <property type="entry name" value="HhH_motif"/>
</dbReference>
<accession>A4CIT4</accession>
<comment type="function">
    <text evidence="2">Adenine glycosylase active on G-A mispairs. MutY also corrects error-prone DNA synthesis past GO lesions which are due to the oxidatively damaged form of guanine: 7,8-dihydro-8-oxoguanine (8-oxo-dGTP).</text>
</comment>
<evidence type="ECO:0000256" key="14">
    <source>
        <dbReference type="RuleBase" id="RU365096"/>
    </source>
</evidence>
<dbReference type="GO" id="GO:0046872">
    <property type="term" value="F:metal ion binding"/>
    <property type="evidence" value="ECO:0007669"/>
    <property type="project" value="UniProtKB-UniRule"/>
</dbReference>
<dbReference type="HOGENOM" id="CLU_012862_0_3_10"/>
<dbReference type="SUPFAM" id="SSF48150">
    <property type="entry name" value="DNA-glycosylase"/>
    <property type="match status" value="1"/>
</dbReference>
<evidence type="ECO:0000313" key="17">
    <source>
        <dbReference type="Proteomes" id="UP000009049"/>
    </source>
</evidence>
<name>A4CIT4_ROBBH</name>
<evidence type="ECO:0000256" key="10">
    <source>
        <dbReference type="ARBA" id="ARBA00023004"/>
    </source>
</evidence>
<comment type="catalytic activity">
    <reaction evidence="1 14">
        <text>Hydrolyzes free adenine bases from 7,8-dihydro-8-oxoguanine:adenine mismatched double-stranded DNA, leaving an apurinic site.</text>
        <dbReference type="EC" id="3.2.2.31"/>
    </reaction>
</comment>
<dbReference type="Pfam" id="PF00730">
    <property type="entry name" value="HhH-GPD"/>
    <property type="match status" value="1"/>
</dbReference>
<dbReference type="FunFam" id="1.10.340.30:FF:000002">
    <property type="entry name" value="Adenine DNA glycosylase"/>
    <property type="match status" value="1"/>
</dbReference>
<evidence type="ECO:0000256" key="6">
    <source>
        <dbReference type="ARBA" id="ARBA00022485"/>
    </source>
</evidence>
<dbReference type="NCBIfam" id="TIGR01084">
    <property type="entry name" value="mutY"/>
    <property type="match status" value="1"/>
</dbReference>
<dbReference type="GO" id="GO:0000701">
    <property type="term" value="F:purine-specific mismatch base pair DNA N-glycosylase activity"/>
    <property type="evidence" value="ECO:0007669"/>
    <property type="project" value="UniProtKB-EC"/>
</dbReference>
<dbReference type="Proteomes" id="UP000009049">
    <property type="component" value="Chromosome"/>
</dbReference>
<dbReference type="CDD" id="cd00056">
    <property type="entry name" value="ENDO3c"/>
    <property type="match status" value="1"/>
</dbReference>
<keyword evidence="11" id="KW-0411">Iron-sulfur</keyword>
<evidence type="ECO:0000313" key="16">
    <source>
        <dbReference type="EMBL" id="EAR16842.1"/>
    </source>
</evidence>
<evidence type="ECO:0000256" key="13">
    <source>
        <dbReference type="ARBA" id="ARBA00023295"/>
    </source>
</evidence>
<feature type="domain" description="HhH-GPD" evidence="15">
    <location>
        <begin position="42"/>
        <end position="193"/>
    </location>
</feature>